<dbReference type="GO" id="GO:0000976">
    <property type="term" value="F:transcription cis-regulatory region binding"/>
    <property type="evidence" value="ECO:0007669"/>
    <property type="project" value="TreeGrafter"/>
</dbReference>
<dbReference type="Proteomes" id="UP000193006">
    <property type="component" value="Chromosome"/>
</dbReference>
<proteinExistence type="predicted"/>
<evidence type="ECO:0000259" key="5">
    <source>
        <dbReference type="PROSITE" id="PS50977"/>
    </source>
</evidence>
<keyword evidence="2 4" id="KW-0238">DNA-binding</keyword>
<dbReference type="KEGG" id="bkw:BkAM31D_25035"/>
<protein>
    <submittedName>
        <fullName evidence="6">Transcriptional regulator BetI</fullName>
    </submittedName>
</protein>
<keyword evidence="7" id="KW-1185">Reference proteome</keyword>
<name>A0A1X9MHG7_9BACI</name>
<evidence type="ECO:0000256" key="2">
    <source>
        <dbReference type="ARBA" id="ARBA00023125"/>
    </source>
</evidence>
<evidence type="ECO:0000313" key="7">
    <source>
        <dbReference type="Proteomes" id="UP000193006"/>
    </source>
</evidence>
<dbReference type="PANTHER" id="PTHR30055">
    <property type="entry name" value="HTH-TYPE TRANSCRIPTIONAL REGULATOR RUTR"/>
    <property type="match status" value="1"/>
</dbReference>
<dbReference type="AlphaFoldDB" id="A0A1X9MHG7"/>
<accession>A0A1X9MHG7</accession>
<evidence type="ECO:0000313" key="6">
    <source>
        <dbReference type="EMBL" id="ARK32866.1"/>
    </source>
</evidence>
<keyword evidence="1" id="KW-0805">Transcription regulation</keyword>
<evidence type="ECO:0000256" key="3">
    <source>
        <dbReference type="ARBA" id="ARBA00023163"/>
    </source>
</evidence>
<dbReference type="GO" id="GO:0003700">
    <property type="term" value="F:DNA-binding transcription factor activity"/>
    <property type="evidence" value="ECO:0007669"/>
    <property type="project" value="TreeGrafter"/>
</dbReference>
<dbReference type="InterPro" id="IPR001647">
    <property type="entry name" value="HTH_TetR"/>
</dbReference>
<dbReference type="InterPro" id="IPR050109">
    <property type="entry name" value="HTH-type_TetR-like_transc_reg"/>
</dbReference>
<evidence type="ECO:0000256" key="4">
    <source>
        <dbReference type="PROSITE-ProRule" id="PRU00335"/>
    </source>
</evidence>
<feature type="DNA-binding region" description="H-T-H motif" evidence="4">
    <location>
        <begin position="34"/>
        <end position="53"/>
    </location>
</feature>
<dbReference type="PANTHER" id="PTHR30055:SF234">
    <property type="entry name" value="HTH-TYPE TRANSCRIPTIONAL REGULATOR BETI"/>
    <property type="match status" value="1"/>
</dbReference>
<dbReference type="Gene3D" id="1.10.10.60">
    <property type="entry name" value="Homeodomain-like"/>
    <property type="match status" value="1"/>
</dbReference>
<keyword evidence="3" id="KW-0804">Transcription</keyword>
<dbReference type="RefSeq" id="WP_066155193.1">
    <property type="nucleotide sequence ID" value="NZ_CP020814.1"/>
</dbReference>
<sequence length="230" mass="27341">MSKERKEIQRARMWRYFLDAATDVIDEEGVNNVTIRKIADRAGFTASTAYNYFKDLSHLKFFAAMRFTADYLNELPEYLSKGSNTVENWLHSWECFCKHSFRQPEIYSVIFIDNLGTLPQELLKDYYEIYRKDLTHLPDEIQTIVMEQNFSKRSALYIEKAVEEGFIKQKDIEMIAELTLMIWKGMMITYMNNRRNYTQEEAAERTVELVKECVMNVVIETRRTEVNFHS</sequence>
<dbReference type="STRING" id="199441.BkAM31D_25035"/>
<dbReference type="Gene3D" id="1.10.357.10">
    <property type="entry name" value="Tetracycline Repressor, domain 2"/>
    <property type="match status" value="1"/>
</dbReference>
<dbReference type="SUPFAM" id="SSF46689">
    <property type="entry name" value="Homeodomain-like"/>
    <property type="match status" value="1"/>
</dbReference>
<gene>
    <name evidence="6" type="ORF">BkAM31D_25035</name>
</gene>
<dbReference type="PROSITE" id="PS50977">
    <property type="entry name" value="HTH_TETR_2"/>
    <property type="match status" value="1"/>
</dbReference>
<dbReference type="InterPro" id="IPR009057">
    <property type="entry name" value="Homeodomain-like_sf"/>
</dbReference>
<evidence type="ECO:0000256" key="1">
    <source>
        <dbReference type="ARBA" id="ARBA00023015"/>
    </source>
</evidence>
<feature type="domain" description="HTH tetR-type" evidence="5">
    <location>
        <begin position="11"/>
        <end position="71"/>
    </location>
</feature>
<dbReference type="EMBL" id="CP020814">
    <property type="protein sequence ID" value="ARK32866.1"/>
    <property type="molecule type" value="Genomic_DNA"/>
</dbReference>
<organism evidence="6 7">
    <name type="scientific">Halalkalibacter krulwichiae</name>
    <dbReference type="NCBI Taxonomy" id="199441"/>
    <lineage>
        <taxon>Bacteria</taxon>
        <taxon>Bacillati</taxon>
        <taxon>Bacillota</taxon>
        <taxon>Bacilli</taxon>
        <taxon>Bacillales</taxon>
        <taxon>Bacillaceae</taxon>
        <taxon>Halalkalibacter</taxon>
    </lineage>
</organism>
<reference evidence="6 7" key="1">
    <citation type="submission" date="2017-04" db="EMBL/GenBank/DDBJ databases">
        <title>Bacillus krulwichiae AM31D Genome sequencing and assembly.</title>
        <authorList>
            <person name="Krulwich T.A."/>
            <person name="Anastor L."/>
            <person name="Ehrlich R."/>
            <person name="Ehrlich G.D."/>
            <person name="Janto B."/>
        </authorList>
    </citation>
    <scope>NUCLEOTIDE SEQUENCE [LARGE SCALE GENOMIC DNA]</scope>
    <source>
        <strain evidence="6 7">AM31D</strain>
    </source>
</reference>
<dbReference type="Pfam" id="PF00440">
    <property type="entry name" value="TetR_N"/>
    <property type="match status" value="1"/>
</dbReference>